<evidence type="ECO:0000256" key="1">
    <source>
        <dbReference type="SAM" id="MobiDB-lite"/>
    </source>
</evidence>
<sequence>MSKTTNETTTAVSLEEREDQHLFFQALRRRPVSRHHDALHARGVAHIGDDRPIPTPPAVDVLSMNRNAMICKAVVLLWRYHVRMGAWRKWTLVAAAETKRLRELHLRQLRDAAMTLLRQSSLTYDVDAMATLLEWVKELHGKIFRDLSRDQLQDIVSHMNLRPVLAHDCLFLEGDIGHGYYLLLSGAVSIYVGMPATTTLRLAQSRFEALEAIRQAPTLLGTYKYDVLEGDGFGEVYDRTLRKAQLAAYRNAQAMAFLPTVDMFADWVHAKLVTLYGLLDRRQVAFGQHLLTQDKPIPAIYFILSGHVHLVQTWITRGSDIKPATTLPITVDTVGCRGILGMQTLVEPLRRRSKYTAIAASDAVECFAVPLVHLDAFRALLPSSHMAHLRDSWHALDAARAARFEHAIAVLQTKTATTPIQHLPAKPESIRLTPKLRFEREKGPMTLPTMTSLAGKKFVFHDFDLLSHKEPTYLASSSLPKMTRVAKPPPPKDECAKVAALHLRALEAHAWDAMPITSPRKTGDVRSPERPPLPPFERSVATTRLKARAVAAEHTSFTKARRIVHEPLLSFKHAF</sequence>
<dbReference type="PANTHER" id="PTHR23011">
    <property type="entry name" value="CYCLIC NUCLEOTIDE-BINDING DOMAIN CONTAINING PROTEIN"/>
    <property type="match status" value="1"/>
</dbReference>
<dbReference type="Proteomes" id="UP000030745">
    <property type="component" value="Unassembled WGS sequence"/>
</dbReference>
<evidence type="ECO:0000259" key="2">
    <source>
        <dbReference type="PROSITE" id="PS50042"/>
    </source>
</evidence>
<dbReference type="EMBL" id="KK583199">
    <property type="protein sequence ID" value="KDO31128.1"/>
    <property type="molecule type" value="Genomic_DNA"/>
</dbReference>
<dbReference type="GeneID" id="24126727"/>
<dbReference type="CDD" id="cd00038">
    <property type="entry name" value="CAP_ED"/>
    <property type="match status" value="1"/>
</dbReference>
<dbReference type="InterPro" id="IPR000595">
    <property type="entry name" value="cNMP-bd_dom"/>
</dbReference>
<evidence type="ECO:0000313" key="3">
    <source>
        <dbReference type="EMBL" id="KDO31128.1"/>
    </source>
</evidence>
<gene>
    <name evidence="3" type="ORF">SPRG_04267</name>
</gene>
<dbReference type="InterPro" id="IPR014710">
    <property type="entry name" value="RmlC-like_jellyroll"/>
</dbReference>
<reference evidence="3 4" key="1">
    <citation type="journal article" date="2013" name="PLoS Genet.">
        <title>Distinctive expansion of potential virulence genes in the genome of the oomycete fish pathogen Saprolegnia parasitica.</title>
        <authorList>
            <person name="Jiang R.H."/>
            <person name="de Bruijn I."/>
            <person name="Haas B.J."/>
            <person name="Belmonte R."/>
            <person name="Lobach L."/>
            <person name="Christie J."/>
            <person name="van den Ackerveken G."/>
            <person name="Bottin A."/>
            <person name="Bulone V."/>
            <person name="Diaz-Moreno S.M."/>
            <person name="Dumas B."/>
            <person name="Fan L."/>
            <person name="Gaulin E."/>
            <person name="Govers F."/>
            <person name="Grenville-Briggs L.J."/>
            <person name="Horner N.R."/>
            <person name="Levin J.Z."/>
            <person name="Mammella M."/>
            <person name="Meijer H.J."/>
            <person name="Morris P."/>
            <person name="Nusbaum C."/>
            <person name="Oome S."/>
            <person name="Phillips A.J."/>
            <person name="van Rooyen D."/>
            <person name="Rzeszutek E."/>
            <person name="Saraiva M."/>
            <person name="Secombes C.J."/>
            <person name="Seidl M.F."/>
            <person name="Snel B."/>
            <person name="Stassen J.H."/>
            <person name="Sykes S."/>
            <person name="Tripathy S."/>
            <person name="van den Berg H."/>
            <person name="Vega-Arreguin J.C."/>
            <person name="Wawra S."/>
            <person name="Young S.K."/>
            <person name="Zeng Q."/>
            <person name="Dieguez-Uribeondo J."/>
            <person name="Russ C."/>
            <person name="Tyler B.M."/>
            <person name="van West P."/>
        </authorList>
    </citation>
    <scope>NUCLEOTIDE SEQUENCE [LARGE SCALE GENOMIC DNA]</scope>
    <source>
        <strain evidence="3 4">CBS 223.65</strain>
    </source>
</reference>
<protein>
    <recommendedName>
        <fullName evidence="2">Cyclic nucleotide-binding domain-containing protein</fullName>
    </recommendedName>
</protein>
<feature type="region of interest" description="Disordered" evidence="1">
    <location>
        <begin position="514"/>
        <end position="537"/>
    </location>
</feature>
<dbReference type="AlphaFoldDB" id="A0A067CKS6"/>
<proteinExistence type="predicted"/>
<dbReference type="OMA" id="PLSHCFF"/>
<name>A0A067CKS6_SAPPC</name>
<dbReference type="InterPro" id="IPR018490">
    <property type="entry name" value="cNMP-bd_dom_sf"/>
</dbReference>
<evidence type="ECO:0000313" key="4">
    <source>
        <dbReference type="Proteomes" id="UP000030745"/>
    </source>
</evidence>
<dbReference type="VEuPathDB" id="FungiDB:SPRG_04267"/>
<dbReference type="PANTHER" id="PTHR23011:SF28">
    <property type="entry name" value="CYCLIC NUCLEOTIDE-BINDING DOMAIN CONTAINING PROTEIN"/>
    <property type="match status" value="1"/>
</dbReference>
<dbReference type="KEGG" id="spar:SPRG_04267"/>
<dbReference type="PROSITE" id="PS50042">
    <property type="entry name" value="CNMP_BINDING_3"/>
    <property type="match status" value="1"/>
</dbReference>
<organism evidence="3 4">
    <name type="scientific">Saprolegnia parasitica (strain CBS 223.65)</name>
    <dbReference type="NCBI Taxonomy" id="695850"/>
    <lineage>
        <taxon>Eukaryota</taxon>
        <taxon>Sar</taxon>
        <taxon>Stramenopiles</taxon>
        <taxon>Oomycota</taxon>
        <taxon>Saprolegniomycetes</taxon>
        <taxon>Saprolegniales</taxon>
        <taxon>Saprolegniaceae</taxon>
        <taxon>Saprolegnia</taxon>
    </lineage>
</organism>
<dbReference type="SUPFAM" id="SSF51206">
    <property type="entry name" value="cAMP-binding domain-like"/>
    <property type="match status" value="2"/>
</dbReference>
<keyword evidence="4" id="KW-1185">Reference proteome</keyword>
<accession>A0A067CKS6</accession>
<dbReference type="SMART" id="SM00100">
    <property type="entry name" value="cNMP"/>
    <property type="match status" value="2"/>
</dbReference>
<feature type="domain" description="Cyclic nucleotide-binding" evidence="2">
    <location>
        <begin position="143"/>
        <end position="191"/>
    </location>
</feature>
<dbReference type="RefSeq" id="XP_012198257.1">
    <property type="nucleotide sequence ID" value="XM_012342867.1"/>
</dbReference>
<dbReference type="Gene3D" id="2.60.120.10">
    <property type="entry name" value="Jelly Rolls"/>
    <property type="match status" value="2"/>
</dbReference>
<dbReference type="OrthoDB" id="2021138at2759"/>